<keyword evidence="2" id="KW-0560">Oxidoreductase</keyword>
<sequence>MPVRLRNPEQTEIKEADLPFDLTRGAPQKIAIIGGGISGLSAAWLLSGHHQVTLYEASPRLGGHARTVMAGRRGDVAVDTGFIVFNYANYPHLTALFRDLDVPVQRSDMSFGVSLGNGRVEFALRSANALFAQRSNLLHPGFHRMIRDILRFNAQAAHAAEGRADLTIEGLIAKLGLGARFRDHYLYPICGAIWSTPAHDIGAFPAETLLRFLGNHALMSKGGQHQWWTVTGGSVTYVNRLAAALAARGVALRPATPVRAVSRSGAGVTVQTQGVGESFDHVIFACHADQALALLADPSAEEIAALGAVRFQDNRAVLHSDPVVMPRRRACWSSWIYRADDPRAGRAVGVSYWMNRLQSLPEDDPLFVSLNPGAVIDPARIYDETTFRHPVFDQAAIDAQARLRAMQGARQTWFAGAWLRNGFHEDGFASAARIARQLLPAKV</sequence>
<comment type="caution">
    <text evidence="5">The sequence shown here is derived from an EMBL/GenBank/DDBJ whole genome shotgun (WGS) entry which is preliminary data.</text>
</comment>
<accession>A0A443J7Q9</accession>
<feature type="binding site" evidence="3">
    <location>
        <position position="38"/>
    </location>
    <ligand>
        <name>FAD</name>
        <dbReference type="ChEBI" id="CHEBI:57692"/>
    </ligand>
</feature>
<reference evidence="5 6" key="2">
    <citation type="submission" date="2019-01" db="EMBL/GenBank/DDBJ databases">
        <authorList>
            <person name="Li Y."/>
        </authorList>
    </citation>
    <scope>NUCLEOTIDE SEQUENCE [LARGE SCALE GENOMIC DNA]</scope>
    <source>
        <strain evidence="5 6">SK2B-1</strain>
    </source>
</reference>
<dbReference type="PANTHER" id="PTHR42923:SF17">
    <property type="entry name" value="AMINE OXIDASE DOMAIN-CONTAINING PROTEIN"/>
    <property type="match status" value="1"/>
</dbReference>
<evidence type="ECO:0000313" key="5">
    <source>
        <dbReference type="EMBL" id="RWR16546.1"/>
    </source>
</evidence>
<reference evidence="5 6" key="1">
    <citation type="submission" date="2019-01" db="EMBL/GenBank/DDBJ databases">
        <title>Sinorhodobacter populi sp. nov. isolated from the symptomatic bark tissue of Populus euramericana canker.</title>
        <authorList>
            <person name="Xu G."/>
        </authorList>
    </citation>
    <scope>NUCLEOTIDE SEQUENCE [LARGE SCALE GENOMIC DNA]</scope>
    <source>
        <strain evidence="5 6">SK2B-1</strain>
    </source>
</reference>
<evidence type="ECO:0000256" key="2">
    <source>
        <dbReference type="ARBA" id="ARBA00023002"/>
    </source>
</evidence>
<name>A0A443J7Q9_9RHOB</name>
<proteinExistence type="predicted"/>
<dbReference type="InterPro" id="IPR050464">
    <property type="entry name" value="Zeta_carotene_desat/Oxidored"/>
</dbReference>
<dbReference type="Gene3D" id="3.50.50.60">
    <property type="entry name" value="FAD/NAD(P)-binding domain"/>
    <property type="match status" value="1"/>
</dbReference>
<evidence type="ECO:0000313" key="6">
    <source>
        <dbReference type="Proteomes" id="UP000284476"/>
    </source>
</evidence>
<dbReference type="PRINTS" id="PR00757">
    <property type="entry name" value="AMINEOXDASEF"/>
</dbReference>
<dbReference type="AlphaFoldDB" id="A0A443J7Q9"/>
<feature type="binding site" evidence="3">
    <location>
        <begin position="56"/>
        <end position="57"/>
    </location>
    <ligand>
        <name>FAD</name>
        <dbReference type="ChEBI" id="CHEBI:57692"/>
    </ligand>
</feature>
<dbReference type="Pfam" id="PF01593">
    <property type="entry name" value="Amino_oxidase"/>
    <property type="match status" value="1"/>
</dbReference>
<gene>
    <name evidence="5" type="ORF">D2T30_21430</name>
</gene>
<evidence type="ECO:0000259" key="4">
    <source>
        <dbReference type="Pfam" id="PF01593"/>
    </source>
</evidence>
<dbReference type="InterPro" id="IPR002937">
    <property type="entry name" value="Amino_oxidase"/>
</dbReference>
<dbReference type="InterPro" id="IPR001613">
    <property type="entry name" value="Flavin_amine_oxidase"/>
</dbReference>
<dbReference type="GO" id="GO:0016491">
    <property type="term" value="F:oxidoreductase activity"/>
    <property type="evidence" value="ECO:0007669"/>
    <property type="project" value="UniProtKB-KW"/>
</dbReference>
<evidence type="ECO:0000256" key="3">
    <source>
        <dbReference type="PIRSR" id="PIRSR601613-1"/>
    </source>
</evidence>
<dbReference type="PANTHER" id="PTHR42923">
    <property type="entry name" value="PROTOPORPHYRINOGEN OXIDASE"/>
    <property type="match status" value="1"/>
</dbReference>
<dbReference type="InterPro" id="IPR036188">
    <property type="entry name" value="FAD/NAD-bd_sf"/>
</dbReference>
<dbReference type="SUPFAM" id="SSF51905">
    <property type="entry name" value="FAD/NAD(P)-binding domain"/>
    <property type="match status" value="1"/>
</dbReference>
<protein>
    <submittedName>
        <fullName evidence="5">FAD-dependent oxidoreductase</fullName>
    </submittedName>
</protein>
<dbReference type="EMBL" id="SAUZ01000041">
    <property type="protein sequence ID" value="RWR16546.1"/>
    <property type="molecule type" value="Genomic_DNA"/>
</dbReference>
<comment type="cofactor">
    <cofactor evidence="1">
        <name>FAD</name>
        <dbReference type="ChEBI" id="CHEBI:57692"/>
    </cofactor>
</comment>
<organism evidence="5 6">
    <name type="scientific">Paenirhodobacter populi</name>
    <dbReference type="NCBI Taxonomy" id="2306993"/>
    <lineage>
        <taxon>Bacteria</taxon>
        <taxon>Pseudomonadati</taxon>
        <taxon>Pseudomonadota</taxon>
        <taxon>Alphaproteobacteria</taxon>
        <taxon>Rhodobacterales</taxon>
        <taxon>Rhodobacter group</taxon>
        <taxon>Paenirhodobacter</taxon>
    </lineage>
</organism>
<evidence type="ECO:0000256" key="1">
    <source>
        <dbReference type="ARBA" id="ARBA00001974"/>
    </source>
</evidence>
<dbReference type="Proteomes" id="UP000284476">
    <property type="component" value="Unassembled WGS sequence"/>
</dbReference>
<feature type="binding site" evidence="3">
    <location>
        <position position="258"/>
    </location>
    <ligand>
        <name>FAD</name>
        <dbReference type="ChEBI" id="CHEBI:57692"/>
    </ligand>
</feature>
<feature type="domain" description="Amine oxidase" evidence="4">
    <location>
        <begin position="37"/>
        <end position="305"/>
    </location>
</feature>